<keyword evidence="1" id="KW-0677">Repeat</keyword>
<feature type="repeat" description="ANK" evidence="3">
    <location>
        <begin position="82"/>
        <end position="114"/>
    </location>
</feature>
<accession>A0A2P1P9Q1</accession>
<dbReference type="InterPro" id="IPR036770">
    <property type="entry name" value="Ankyrin_rpt-contain_sf"/>
</dbReference>
<gene>
    <name evidence="4" type="ORF">phytr_10620</name>
</gene>
<organism evidence="4 5">
    <name type="scientific">Candidatus Phycorickettsia trachydisci</name>
    <dbReference type="NCBI Taxonomy" id="2115978"/>
    <lineage>
        <taxon>Bacteria</taxon>
        <taxon>Pseudomonadati</taxon>
        <taxon>Pseudomonadota</taxon>
        <taxon>Alphaproteobacteria</taxon>
        <taxon>Rickettsiales</taxon>
        <taxon>Rickettsiaceae</taxon>
        <taxon>Candidatus Phycorickettsia</taxon>
    </lineage>
</organism>
<evidence type="ECO:0000256" key="1">
    <source>
        <dbReference type="ARBA" id="ARBA00022737"/>
    </source>
</evidence>
<keyword evidence="5" id="KW-1185">Reference proteome</keyword>
<dbReference type="PROSITE" id="PS50088">
    <property type="entry name" value="ANK_REPEAT"/>
    <property type="match status" value="2"/>
</dbReference>
<dbReference type="PROSITE" id="PS50297">
    <property type="entry name" value="ANK_REP_REGION"/>
    <property type="match status" value="2"/>
</dbReference>
<dbReference type="AlphaFoldDB" id="A0A2P1P9Q1"/>
<proteinExistence type="predicted"/>
<dbReference type="Pfam" id="PF12796">
    <property type="entry name" value="Ank_2"/>
    <property type="match status" value="1"/>
</dbReference>
<evidence type="ECO:0000256" key="2">
    <source>
        <dbReference type="ARBA" id="ARBA00023043"/>
    </source>
</evidence>
<dbReference type="Proteomes" id="UP000241762">
    <property type="component" value="Chromosome"/>
</dbReference>
<protein>
    <submittedName>
        <fullName evidence="4">Uncharacterized protein</fullName>
    </submittedName>
</protein>
<feature type="repeat" description="ANK" evidence="3">
    <location>
        <begin position="50"/>
        <end position="82"/>
    </location>
</feature>
<evidence type="ECO:0000313" key="4">
    <source>
        <dbReference type="EMBL" id="AVP87990.1"/>
    </source>
</evidence>
<dbReference type="KEGG" id="ptc:phytr_10620"/>
<reference evidence="4 5" key="1">
    <citation type="submission" date="2018-03" db="EMBL/GenBank/DDBJ databases">
        <title>A gene transfer event suggests a long-term partnership between eustigmatophyte algae and a novel lineage of endosymbiotic bacteria.</title>
        <authorList>
            <person name="Yurchenko T."/>
            <person name="Sevcikova T."/>
            <person name="Pribyl P."/>
            <person name="El Karkouri K."/>
            <person name="Klimes V."/>
            <person name="Amaral R."/>
            <person name="Zbrankova V."/>
            <person name="Kim E."/>
            <person name="Raoult D."/>
            <person name="Santos L.M.A."/>
            <person name="Elias M."/>
        </authorList>
    </citation>
    <scope>NUCLEOTIDE SEQUENCE [LARGE SCALE GENOMIC DNA]</scope>
    <source>
        <strain evidence="4">CCALA 838</strain>
    </source>
</reference>
<evidence type="ECO:0000313" key="5">
    <source>
        <dbReference type="Proteomes" id="UP000241762"/>
    </source>
</evidence>
<sequence>MPEETKNSIVSDVGQDNTALLHQAIRKGDYIKIKELLQERKIDIDAEDAFGMRPLYKAVLKNYVNIAKILLEQGADPNATSDGSVALEMAARQGNMEMLMLLLDGGATVNTKNCLLLHAAAGSIKDQELEAKKNDGWKVMRYLIQNYPLNPYEKDDRGLTPQDILGEIDWSFEDYYSELVNEWRAVKETSLLGES</sequence>
<dbReference type="SUPFAM" id="SSF48403">
    <property type="entry name" value="Ankyrin repeat"/>
    <property type="match status" value="1"/>
</dbReference>
<name>A0A2P1P9Q1_9RICK</name>
<keyword evidence="2 3" id="KW-0040">ANK repeat</keyword>
<evidence type="ECO:0000256" key="3">
    <source>
        <dbReference type="PROSITE-ProRule" id="PRU00023"/>
    </source>
</evidence>
<dbReference type="Gene3D" id="1.25.40.20">
    <property type="entry name" value="Ankyrin repeat-containing domain"/>
    <property type="match status" value="1"/>
</dbReference>
<dbReference type="Pfam" id="PF00023">
    <property type="entry name" value="Ank"/>
    <property type="match status" value="1"/>
</dbReference>
<dbReference type="SMART" id="SM00248">
    <property type="entry name" value="ANK"/>
    <property type="match status" value="3"/>
</dbReference>
<dbReference type="EMBL" id="CP027845">
    <property type="protein sequence ID" value="AVP87990.1"/>
    <property type="molecule type" value="Genomic_DNA"/>
</dbReference>
<dbReference type="OrthoDB" id="9772065at2"/>
<dbReference type="PANTHER" id="PTHR24171">
    <property type="entry name" value="ANKYRIN REPEAT DOMAIN-CONTAINING PROTEIN 39-RELATED"/>
    <property type="match status" value="1"/>
</dbReference>
<dbReference type="RefSeq" id="WP_106874820.1">
    <property type="nucleotide sequence ID" value="NZ_CP027845.1"/>
</dbReference>
<dbReference type="InterPro" id="IPR002110">
    <property type="entry name" value="Ankyrin_rpt"/>
</dbReference>